<reference evidence="11 12" key="1">
    <citation type="submission" date="2018-03" db="EMBL/GenBank/DDBJ databases">
        <title>Characteristics and genome of n-alkane degrading marine bacteria Gordonia iterans isolated from crude oil contaminated in Tae-an, South Korea.</title>
        <authorList>
            <person name="Lee S.-S."/>
            <person name="Kim H."/>
        </authorList>
    </citation>
    <scope>NUCLEOTIDE SEQUENCE [LARGE SCALE GENOMIC DNA]</scope>
    <source>
        <strain evidence="11 12">Co17</strain>
    </source>
</reference>
<dbReference type="InterPro" id="IPR005846">
    <property type="entry name" value="A-D-PHexomutase_a/b/a-III"/>
</dbReference>
<dbReference type="InterPro" id="IPR005841">
    <property type="entry name" value="Alpha-D-phosphohexomutase_SF"/>
</dbReference>
<keyword evidence="3" id="KW-0597">Phosphoprotein</keyword>
<dbReference type="Gene3D" id="3.40.120.10">
    <property type="entry name" value="Alpha-D-Glucose-1,6-Bisphosphate, subunit A, domain 3"/>
    <property type="match status" value="3"/>
</dbReference>
<evidence type="ECO:0000259" key="8">
    <source>
        <dbReference type="Pfam" id="PF02878"/>
    </source>
</evidence>
<dbReference type="Pfam" id="PF02878">
    <property type="entry name" value="PGM_PMM_I"/>
    <property type="match status" value="1"/>
</dbReference>
<dbReference type="OrthoDB" id="9806956at2"/>
<keyword evidence="12" id="KW-1185">Reference proteome</keyword>
<evidence type="ECO:0000256" key="4">
    <source>
        <dbReference type="ARBA" id="ARBA00022723"/>
    </source>
</evidence>
<feature type="domain" description="Alpha-D-phosphohexomutase alpha/beta/alpha" evidence="9">
    <location>
        <begin position="176"/>
        <end position="275"/>
    </location>
</feature>
<dbReference type="GO" id="GO:0005975">
    <property type="term" value="P:carbohydrate metabolic process"/>
    <property type="evidence" value="ECO:0007669"/>
    <property type="project" value="InterPro"/>
</dbReference>
<evidence type="ECO:0000256" key="1">
    <source>
        <dbReference type="ARBA" id="ARBA00001946"/>
    </source>
</evidence>
<evidence type="ECO:0000259" key="10">
    <source>
        <dbReference type="Pfam" id="PF02880"/>
    </source>
</evidence>
<dbReference type="PANTHER" id="PTHR45745:SF1">
    <property type="entry name" value="PHOSPHOGLUCOMUTASE 2B-RELATED"/>
    <property type="match status" value="1"/>
</dbReference>
<evidence type="ECO:0000256" key="3">
    <source>
        <dbReference type="ARBA" id="ARBA00022553"/>
    </source>
</evidence>
<dbReference type="GO" id="GO:0000287">
    <property type="term" value="F:magnesium ion binding"/>
    <property type="evidence" value="ECO:0007669"/>
    <property type="project" value="InterPro"/>
</dbReference>
<dbReference type="AlphaFoldDB" id="A0A2S0KED8"/>
<evidence type="ECO:0000313" key="12">
    <source>
        <dbReference type="Proteomes" id="UP000239814"/>
    </source>
</evidence>
<dbReference type="CDD" id="cd05799">
    <property type="entry name" value="PGM2"/>
    <property type="match status" value="1"/>
</dbReference>
<dbReference type="Pfam" id="PF02879">
    <property type="entry name" value="PGM_PMM_II"/>
    <property type="match status" value="1"/>
</dbReference>
<evidence type="ECO:0000256" key="2">
    <source>
        <dbReference type="ARBA" id="ARBA00010231"/>
    </source>
</evidence>
<evidence type="ECO:0000256" key="6">
    <source>
        <dbReference type="ARBA" id="ARBA00023235"/>
    </source>
</evidence>
<comment type="similarity">
    <text evidence="2 7">Belongs to the phosphohexose mutase family.</text>
</comment>
<feature type="domain" description="Alpha-D-phosphohexomutase alpha/beta/alpha" evidence="10">
    <location>
        <begin position="288"/>
        <end position="403"/>
    </location>
</feature>
<dbReference type="RefSeq" id="WP_105941781.1">
    <property type="nucleotide sequence ID" value="NZ_CP027433.1"/>
</dbReference>
<keyword evidence="4 7" id="KW-0479">Metal-binding</keyword>
<dbReference type="PANTHER" id="PTHR45745">
    <property type="entry name" value="PHOSPHOMANNOMUTASE 45A"/>
    <property type="match status" value="1"/>
</dbReference>
<dbReference type="Pfam" id="PF02880">
    <property type="entry name" value="PGM_PMM_III"/>
    <property type="match status" value="1"/>
</dbReference>
<dbReference type="KEGG" id="git:C6V83_06965"/>
<dbReference type="InterPro" id="IPR005845">
    <property type="entry name" value="A-D-PHexomutase_a/b/a-II"/>
</dbReference>
<comment type="cofactor">
    <cofactor evidence="1">
        <name>Mg(2+)</name>
        <dbReference type="ChEBI" id="CHEBI:18420"/>
    </cofactor>
</comment>
<evidence type="ECO:0000259" key="9">
    <source>
        <dbReference type="Pfam" id="PF02879"/>
    </source>
</evidence>
<evidence type="ECO:0000313" key="11">
    <source>
        <dbReference type="EMBL" id="AVM00050.1"/>
    </source>
</evidence>
<proteinExistence type="inferred from homology"/>
<gene>
    <name evidence="11" type="ORF">C6V83_06965</name>
</gene>
<evidence type="ECO:0000256" key="5">
    <source>
        <dbReference type="ARBA" id="ARBA00022842"/>
    </source>
</evidence>
<dbReference type="SUPFAM" id="SSF53738">
    <property type="entry name" value="Phosphoglucomutase, first 3 domains"/>
    <property type="match status" value="3"/>
</dbReference>
<accession>A0A2S0KED8</accession>
<dbReference type="Proteomes" id="UP000239814">
    <property type="component" value="Chromosome"/>
</dbReference>
<dbReference type="PRINTS" id="PR00509">
    <property type="entry name" value="PGMPMM"/>
</dbReference>
<dbReference type="SUPFAM" id="SSF55957">
    <property type="entry name" value="Phosphoglucomutase, C-terminal domain"/>
    <property type="match status" value="1"/>
</dbReference>
<organism evidence="11 12">
    <name type="scientific">Gordonia iterans</name>
    <dbReference type="NCBI Taxonomy" id="1004901"/>
    <lineage>
        <taxon>Bacteria</taxon>
        <taxon>Bacillati</taxon>
        <taxon>Actinomycetota</taxon>
        <taxon>Actinomycetes</taxon>
        <taxon>Mycobacteriales</taxon>
        <taxon>Gordoniaceae</taxon>
        <taxon>Gordonia</taxon>
    </lineage>
</organism>
<dbReference type="PROSITE" id="PS00710">
    <property type="entry name" value="PGM_PMM"/>
    <property type="match status" value="1"/>
</dbReference>
<evidence type="ECO:0000256" key="7">
    <source>
        <dbReference type="RuleBase" id="RU004326"/>
    </source>
</evidence>
<dbReference type="InterPro" id="IPR016055">
    <property type="entry name" value="A-D-PHexomutase_a/b/a-I/II/III"/>
</dbReference>
<keyword evidence="6" id="KW-0413">Isomerase</keyword>
<dbReference type="InterPro" id="IPR036900">
    <property type="entry name" value="A-D-PHexomutase_C_sf"/>
</dbReference>
<dbReference type="GO" id="GO:0006166">
    <property type="term" value="P:purine ribonucleoside salvage"/>
    <property type="evidence" value="ECO:0007669"/>
    <property type="project" value="TreeGrafter"/>
</dbReference>
<keyword evidence="5 7" id="KW-0460">Magnesium</keyword>
<dbReference type="EMBL" id="CP027433">
    <property type="protein sequence ID" value="AVM00050.1"/>
    <property type="molecule type" value="Genomic_DNA"/>
</dbReference>
<dbReference type="InterPro" id="IPR005844">
    <property type="entry name" value="A-D-PHexomutase_a/b/a-I"/>
</dbReference>
<dbReference type="GO" id="GO:0008973">
    <property type="term" value="F:phosphopentomutase activity"/>
    <property type="evidence" value="ECO:0007669"/>
    <property type="project" value="TreeGrafter"/>
</dbReference>
<name>A0A2S0KED8_9ACTN</name>
<sequence length="523" mass="54792">MNPGPANGDRTTAEAPLRFGTAGLRGPLRDGPGGMNVDTVTRATAGLAAWLTSTGRGGGLVVVGRDARHGSEEFFAATTQVLAAAGFDVVALPDPGPTPLVAFATRRLGAVAGVMITASHNPPGDNGYKVYVQGGAQLIAPADREIEAAIDAAPPAAAVARTPVAPDRRALTVRDDYLDRLDERFGPPVPAALTIALTPMHGVGGALAREALARSGFTDVHVVAEQFDPDPDFPTVRFPNPEEPGATDLLLALAAERNADLALALDPDADRCAIGVPDAAGRWRMLTGDETGALLGSWILDHWDGDRAPVIASSLVSGTLLHRIALARGADARRTLTGFKWLVRAGEPLAYAYEEALGHCVDPVAVRDKDGISAAVAVALIAQEYADRGVTPAEALDDLTTRYGRHVTAQRSLRVEQLADIGALMRRLRTAPPPELAGLPVAAVDLLHDGPGPHTDAVELAGSRPDGTTLRVTARPSGTEPKLKYYGELAAEPGDPRSADDLRAELARVLRELPDRPRTRSAP</sequence>
<dbReference type="InterPro" id="IPR016066">
    <property type="entry name" value="A-D-PHexomutase_CS"/>
</dbReference>
<feature type="domain" description="Alpha-D-phosphohexomutase alpha/beta/alpha" evidence="8">
    <location>
        <begin position="18"/>
        <end position="152"/>
    </location>
</feature>
<protein>
    <submittedName>
        <fullName evidence="11">Phosphomannomutase</fullName>
    </submittedName>
</protein>